<evidence type="ECO:0000313" key="7">
    <source>
        <dbReference type="Proteomes" id="UP001181355"/>
    </source>
</evidence>
<evidence type="ECO:0000259" key="5">
    <source>
        <dbReference type="PROSITE" id="PS50931"/>
    </source>
</evidence>
<dbReference type="PROSITE" id="PS50931">
    <property type="entry name" value="HTH_LYSR"/>
    <property type="match status" value="1"/>
</dbReference>
<dbReference type="Proteomes" id="UP001181355">
    <property type="component" value="Chromosome"/>
</dbReference>
<dbReference type="SUPFAM" id="SSF46785">
    <property type="entry name" value="Winged helix' DNA-binding domain"/>
    <property type="match status" value="1"/>
</dbReference>
<dbReference type="PANTHER" id="PTHR30346:SF17">
    <property type="entry name" value="LYSR FAMILY TRANSCRIPTIONAL REGULATOR"/>
    <property type="match status" value="1"/>
</dbReference>
<dbReference type="InterPro" id="IPR005119">
    <property type="entry name" value="LysR_subst-bd"/>
</dbReference>
<evidence type="ECO:0000256" key="4">
    <source>
        <dbReference type="ARBA" id="ARBA00023163"/>
    </source>
</evidence>
<dbReference type="Pfam" id="PF00126">
    <property type="entry name" value="HTH_1"/>
    <property type="match status" value="1"/>
</dbReference>
<feature type="domain" description="HTH lysR-type" evidence="5">
    <location>
        <begin position="1"/>
        <end position="58"/>
    </location>
</feature>
<accession>A0ABY9RHA5</accession>
<dbReference type="RefSeq" id="WP_309482109.1">
    <property type="nucleotide sequence ID" value="NZ_CP133720.1"/>
</dbReference>
<gene>
    <name evidence="6" type="ORF">RF679_18550</name>
</gene>
<keyword evidence="2" id="KW-0805">Transcription regulation</keyword>
<evidence type="ECO:0000256" key="1">
    <source>
        <dbReference type="ARBA" id="ARBA00009437"/>
    </source>
</evidence>
<sequence length="293" mass="33482">MHLQQIQYFLTLADELHFWKTSEKVFITQSALSRHIKSMEEELGVRLFERDKRNVKLTPAGEFLRDQYRRLMLDYQSATRRAQLIAAGESGTLRIGHPASITFSVLPDLLRALHQGHPYIAIQMMEVDAEDVDAFLLADRIDIAFTREPEKSKDLVSEELMTEHFALVVPAQHPYAKRRQLKFSDLAKLAEEEFVLPSLTGKSEHANQLRGIFAEAGFQPHIRVESDFGVTLLGLVAKGVGISIMPISYSHHHNHAVRFIPLPTASTLVGIWRRKDHNPTLKTFIALMREFDY</sequence>
<reference evidence="6" key="1">
    <citation type="submission" date="2023-09" db="EMBL/GenBank/DDBJ databases">
        <title>Undibacterium sp. 20NA77.5 isolated from freshwater.</title>
        <authorList>
            <person name="Le V."/>
            <person name="Ko S.-R."/>
            <person name="Ahn C.-Y."/>
            <person name="Oh H.-M."/>
        </authorList>
    </citation>
    <scope>NUCLEOTIDE SEQUENCE</scope>
    <source>
        <strain evidence="6">20NA77.5</strain>
    </source>
</reference>
<dbReference type="Gene3D" id="3.40.190.10">
    <property type="entry name" value="Periplasmic binding protein-like II"/>
    <property type="match status" value="2"/>
</dbReference>
<dbReference type="CDD" id="cd08414">
    <property type="entry name" value="PBP2_LTTR_aromatics_like"/>
    <property type="match status" value="1"/>
</dbReference>
<name>A0ABY9RHA5_9BURK</name>
<comment type="similarity">
    <text evidence="1">Belongs to the LysR transcriptional regulatory family.</text>
</comment>
<dbReference type="SUPFAM" id="SSF53850">
    <property type="entry name" value="Periplasmic binding protein-like II"/>
    <property type="match status" value="1"/>
</dbReference>
<evidence type="ECO:0000256" key="2">
    <source>
        <dbReference type="ARBA" id="ARBA00023015"/>
    </source>
</evidence>
<dbReference type="InterPro" id="IPR036390">
    <property type="entry name" value="WH_DNA-bd_sf"/>
</dbReference>
<keyword evidence="3" id="KW-0238">DNA-binding</keyword>
<dbReference type="InterPro" id="IPR000847">
    <property type="entry name" value="LysR_HTH_N"/>
</dbReference>
<protein>
    <submittedName>
        <fullName evidence="6">LysR family transcriptional regulator</fullName>
    </submittedName>
</protein>
<evidence type="ECO:0000313" key="6">
    <source>
        <dbReference type="EMBL" id="WMW80617.1"/>
    </source>
</evidence>
<dbReference type="Pfam" id="PF03466">
    <property type="entry name" value="LysR_substrate"/>
    <property type="match status" value="1"/>
</dbReference>
<dbReference type="EMBL" id="CP133720">
    <property type="protein sequence ID" value="WMW80617.1"/>
    <property type="molecule type" value="Genomic_DNA"/>
</dbReference>
<keyword evidence="7" id="KW-1185">Reference proteome</keyword>
<dbReference type="PRINTS" id="PR00039">
    <property type="entry name" value="HTHLYSR"/>
</dbReference>
<dbReference type="Gene3D" id="1.10.10.10">
    <property type="entry name" value="Winged helix-like DNA-binding domain superfamily/Winged helix DNA-binding domain"/>
    <property type="match status" value="1"/>
</dbReference>
<dbReference type="PANTHER" id="PTHR30346">
    <property type="entry name" value="TRANSCRIPTIONAL DUAL REGULATOR HCAR-RELATED"/>
    <property type="match status" value="1"/>
</dbReference>
<dbReference type="InterPro" id="IPR036388">
    <property type="entry name" value="WH-like_DNA-bd_sf"/>
</dbReference>
<organism evidence="6 7">
    <name type="scientific">Undibacterium cyanobacteriorum</name>
    <dbReference type="NCBI Taxonomy" id="3073561"/>
    <lineage>
        <taxon>Bacteria</taxon>
        <taxon>Pseudomonadati</taxon>
        <taxon>Pseudomonadota</taxon>
        <taxon>Betaproteobacteria</taxon>
        <taxon>Burkholderiales</taxon>
        <taxon>Oxalobacteraceae</taxon>
        <taxon>Undibacterium</taxon>
    </lineage>
</organism>
<keyword evidence="4" id="KW-0804">Transcription</keyword>
<proteinExistence type="inferred from homology"/>
<evidence type="ECO:0000256" key="3">
    <source>
        <dbReference type="ARBA" id="ARBA00023125"/>
    </source>
</evidence>